<accession>A0AC61YDU6</accession>
<name>A0AC61YDU6_9FLAO</name>
<reference evidence="1" key="1">
    <citation type="submission" date="2019-09" db="EMBL/GenBank/DDBJ databases">
        <authorList>
            <person name="Rodrigo-Torres L."/>
            <person name="Arahal R. D."/>
            <person name="Lucena T."/>
        </authorList>
    </citation>
    <scope>NUCLEOTIDE SEQUENCE</scope>
    <source>
        <strain evidence="1">ISS653</strain>
    </source>
</reference>
<proteinExistence type="predicted"/>
<protein>
    <submittedName>
        <fullName evidence="1">Uncharacterized protein</fullName>
    </submittedName>
</protein>
<dbReference type="EMBL" id="CABVMM010000023">
    <property type="protein sequence ID" value="VVV02490.1"/>
    <property type="molecule type" value="Genomic_DNA"/>
</dbReference>
<gene>
    <name evidence="1" type="ORF">FVB9532_03789</name>
</gene>
<sequence>MKKIIGILVLICVSCNHQTEKKETIFLADREAPLGWVYLRVYKDNTFEFESRGLERKGDIYAGIIELKNDTIYFHYSDSIPKAGNKAILTKNVVSYFNGEYPERLEIKKNELITE</sequence>
<organism evidence="1 2">
    <name type="scientific">Mesonia oceanica</name>
    <dbReference type="NCBI Taxonomy" id="2687242"/>
    <lineage>
        <taxon>Bacteria</taxon>
        <taxon>Pseudomonadati</taxon>
        <taxon>Bacteroidota</taxon>
        <taxon>Flavobacteriia</taxon>
        <taxon>Flavobacteriales</taxon>
        <taxon>Flavobacteriaceae</taxon>
        <taxon>Mesonia</taxon>
    </lineage>
</organism>
<comment type="caution">
    <text evidence="1">The sequence shown here is derived from an EMBL/GenBank/DDBJ whole genome shotgun (WGS) entry which is preliminary data.</text>
</comment>
<evidence type="ECO:0000313" key="1">
    <source>
        <dbReference type="EMBL" id="VVV02490.1"/>
    </source>
</evidence>
<keyword evidence="2" id="KW-1185">Reference proteome</keyword>
<evidence type="ECO:0000313" key="2">
    <source>
        <dbReference type="Proteomes" id="UP000356253"/>
    </source>
</evidence>
<dbReference type="Proteomes" id="UP000356253">
    <property type="component" value="Unassembled WGS sequence"/>
</dbReference>